<dbReference type="CDD" id="cd03443">
    <property type="entry name" value="PaaI_thioesterase"/>
    <property type="match status" value="1"/>
</dbReference>
<dbReference type="Pfam" id="PF03061">
    <property type="entry name" value="4HBT"/>
    <property type="match status" value="1"/>
</dbReference>
<sequence length="311" mass="34638">MHHVNILRTAVFCSPPPSSRLPIFPNSRSSQLVHSRRPLRYYSPASAIINQSDPTIEQPKEAAPKQWKSIAFSSLTAFWVGYLIGTSYPPNLMSQLVINSFLKPHTNHTSPNLQQDSPEAQEITNSIESQLHELQIVKQLNAQPDRWSSYRPLKKIPREQLAHSLTYSTLRGPGKFAIPPLVFMNKEMSEAVAILHLGDLMCGHDGIVHGGLLATICDEGLAALAFINLPNKIGVTASLKLNYKKPVLANQFIILRCWLPPDRAPSGRKVWCDARIENLAGEVLVESESLFVEPKGAKFISSSKIKDFMRS</sequence>
<evidence type="ECO:0000313" key="2">
    <source>
        <dbReference type="EMBL" id="KNZ61302.1"/>
    </source>
</evidence>
<dbReference type="PANTHER" id="PTHR47260:SF1">
    <property type="entry name" value="UPF0644 PROTEIN PB2B4.06"/>
    <property type="match status" value="1"/>
</dbReference>
<reference evidence="2 3" key="1">
    <citation type="submission" date="2015-08" db="EMBL/GenBank/DDBJ databases">
        <title>Next Generation Sequencing and Analysis of the Genome of Puccinia sorghi L Schw, the Causal Agent of Maize Common Rust.</title>
        <authorList>
            <person name="Rochi L."/>
            <person name="Burguener G."/>
            <person name="Darino M."/>
            <person name="Turjanski A."/>
            <person name="Kreff E."/>
            <person name="Dieguez M.J."/>
            <person name="Sacco F."/>
        </authorList>
    </citation>
    <scope>NUCLEOTIDE SEQUENCE [LARGE SCALE GENOMIC DNA]</scope>
    <source>
        <strain evidence="2 3">RO10H11247</strain>
    </source>
</reference>
<dbReference type="Gene3D" id="3.10.129.10">
    <property type="entry name" value="Hotdog Thioesterase"/>
    <property type="match status" value="1"/>
</dbReference>
<comment type="caution">
    <text evidence="2">The sequence shown here is derived from an EMBL/GenBank/DDBJ whole genome shotgun (WGS) entry which is preliminary data.</text>
</comment>
<dbReference type="PANTHER" id="PTHR47260">
    <property type="entry name" value="UPF0644 PROTEIN PB2B4.06"/>
    <property type="match status" value="1"/>
</dbReference>
<dbReference type="STRING" id="27349.A0A0L6VL46"/>
<dbReference type="SUPFAM" id="SSF54637">
    <property type="entry name" value="Thioesterase/thiol ester dehydrase-isomerase"/>
    <property type="match status" value="1"/>
</dbReference>
<proteinExistence type="predicted"/>
<dbReference type="AlphaFoldDB" id="A0A0L6VL46"/>
<evidence type="ECO:0000259" key="1">
    <source>
        <dbReference type="Pfam" id="PF03061"/>
    </source>
</evidence>
<protein>
    <recommendedName>
        <fullName evidence="1">Thioesterase domain-containing protein</fullName>
    </recommendedName>
</protein>
<dbReference type="Proteomes" id="UP000037035">
    <property type="component" value="Unassembled WGS sequence"/>
</dbReference>
<dbReference type="EMBL" id="LAVV01004699">
    <property type="protein sequence ID" value="KNZ61302.1"/>
    <property type="molecule type" value="Genomic_DNA"/>
</dbReference>
<gene>
    <name evidence="2" type="ORF">VP01_1422g6</name>
</gene>
<accession>A0A0L6VL46</accession>
<organism evidence="2 3">
    <name type="scientific">Puccinia sorghi</name>
    <dbReference type="NCBI Taxonomy" id="27349"/>
    <lineage>
        <taxon>Eukaryota</taxon>
        <taxon>Fungi</taxon>
        <taxon>Dikarya</taxon>
        <taxon>Basidiomycota</taxon>
        <taxon>Pucciniomycotina</taxon>
        <taxon>Pucciniomycetes</taxon>
        <taxon>Pucciniales</taxon>
        <taxon>Pucciniaceae</taxon>
        <taxon>Puccinia</taxon>
    </lineage>
</organism>
<evidence type="ECO:0000313" key="3">
    <source>
        <dbReference type="Proteomes" id="UP000037035"/>
    </source>
</evidence>
<dbReference type="InterPro" id="IPR052061">
    <property type="entry name" value="PTE-AB_protein"/>
</dbReference>
<dbReference type="VEuPathDB" id="FungiDB:VP01_1422g6"/>
<dbReference type="OrthoDB" id="506431at2759"/>
<dbReference type="InterPro" id="IPR029069">
    <property type="entry name" value="HotDog_dom_sf"/>
</dbReference>
<dbReference type="InterPro" id="IPR006683">
    <property type="entry name" value="Thioestr_dom"/>
</dbReference>
<feature type="domain" description="Thioesterase" evidence="1">
    <location>
        <begin position="206"/>
        <end position="257"/>
    </location>
</feature>
<name>A0A0L6VL46_9BASI</name>
<keyword evidence="3" id="KW-1185">Reference proteome</keyword>